<gene>
    <name evidence="2" type="ORF">BCF44_13816</name>
</gene>
<name>A0A3E0G5E4_9PSEU</name>
<evidence type="ECO:0000256" key="1">
    <source>
        <dbReference type="SAM" id="MobiDB-lite"/>
    </source>
</evidence>
<evidence type="ECO:0000313" key="2">
    <source>
        <dbReference type="EMBL" id="REH18029.1"/>
    </source>
</evidence>
<dbReference type="AlphaFoldDB" id="A0A3E0G5E4"/>
<feature type="region of interest" description="Disordered" evidence="1">
    <location>
        <begin position="169"/>
        <end position="192"/>
    </location>
</feature>
<keyword evidence="3" id="KW-1185">Reference proteome</keyword>
<organism evidence="2 3">
    <name type="scientific">Kutzneria buriramensis</name>
    <dbReference type="NCBI Taxonomy" id="1045776"/>
    <lineage>
        <taxon>Bacteria</taxon>
        <taxon>Bacillati</taxon>
        <taxon>Actinomycetota</taxon>
        <taxon>Actinomycetes</taxon>
        <taxon>Pseudonocardiales</taxon>
        <taxon>Pseudonocardiaceae</taxon>
        <taxon>Kutzneria</taxon>
    </lineage>
</organism>
<protein>
    <submittedName>
        <fullName evidence="2">Uncharacterized protein</fullName>
    </submittedName>
</protein>
<dbReference type="OrthoDB" id="4332517at2"/>
<reference evidence="2 3" key="1">
    <citation type="submission" date="2018-08" db="EMBL/GenBank/DDBJ databases">
        <title>Genomic Encyclopedia of Archaeal and Bacterial Type Strains, Phase II (KMG-II): from individual species to whole genera.</title>
        <authorList>
            <person name="Goeker M."/>
        </authorList>
    </citation>
    <scope>NUCLEOTIDE SEQUENCE [LARGE SCALE GENOMIC DNA]</scope>
    <source>
        <strain evidence="2 3">DSM 45791</strain>
    </source>
</reference>
<dbReference type="EMBL" id="QUNO01000038">
    <property type="protein sequence ID" value="REH18029.1"/>
    <property type="molecule type" value="Genomic_DNA"/>
</dbReference>
<comment type="caution">
    <text evidence="2">The sequence shown here is derived from an EMBL/GenBank/DDBJ whole genome shotgun (WGS) entry which is preliminary data.</text>
</comment>
<evidence type="ECO:0000313" key="3">
    <source>
        <dbReference type="Proteomes" id="UP000256269"/>
    </source>
</evidence>
<dbReference type="RefSeq" id="WP_116182238.1">
    <property type="nucleotide sequence ID" value="NZ_CP144378.1"/>
</dbReference>
<dbReference type="Proteomes" id="UP000256269">
    <property type="component" value="Unassembled WGS sequence"/>
</dbReference>
<sequence length="192" mass="20898">MDILSSRGEALAALADWAARRAELEAERPLLMAAAWNAGARTIAELARTAVVSRDTVYSDLGQQGIDYRNKDADPRLTRLVRAVAQLAQQFQPGHPFTFDWEKAAEFGPALAEAASLLVSFQSPELVVAAEKILAAAPDGNGDYQLLAPFLDELRAALEAYRTPMPAAPFTRLRRGRPAGRLDPNPPRHPQS</sequence>
<accession>A0A3E0G5E4</accession>
<proteinExistence type="predicted"/>